<dbReference type="GO" id="GO:0003676">
    <property type="term" value="F:nucleic acid binding"/>
    <property type="evidence" value="ECO:0007669"/>
    <property type="project" value="InterPro"/>
</dbReference>
<keyword evidence="3" id="KW-1185">Reference proteome</keyword>
<name>A0AA38W4H7_9ASTR</name>
<reference evidence="2" key="1">
    <citation type="submission" date="2023-03" db="EMBL/GenBank/DDBJ databases">
        <title>Chromosome-scale reference genome and RAD-based genetic map of yellow starthistle (Centaurea solstitialis) reveal putative structural variation and QTLs associated with invader traits.</title>
        <authorList>
            <person name="Reatini B."/>
            <person name="Cang F.A."/>
            <person name="Jiang Q."/>
            <person name="Mckibben M.T.W."/>
            <person name="Barker M.S."/>
            <person name="Rieseberg L.H."/>
            <person name="Dlugosch K.M."/>
        </authorList>
    </citation>
    <scope>NUCLEOTIDE SEQUENCE</scope>
    <source>
        <strain evidence="2">CAN-66</strain>
        <tissue evidence="2">Leaf</tissue>
    </source>
</reference>
<gene>
    <name evidence="2" type="ORF">OSB04_018845</name>
</gene>
<dbReference type="Proteomes" id="UP001172457">
    <property type="component" value="Chromosome 5"/>
</dbReference>
<dbReference type="SUPFAM" id="SSF53098">
    <property type="entry name" value="Ribonuclease H-like"/>
    <property type="match status" value="1"/>
</dbReference>
<evidence type="ECO:0000313" key="2">
    <source>
        <dbReference type="EMBL" id="KAJ9546302.1"/>
    </source>
</evidence>
<dbReference type="EMBL" id="JARYMX010000005">
    <property type="protein sequence ID" value="KAJ9546302.1"/>
    <property type="molecule type" value="Genomic_DNA"/>
</dbReference>
<dbReference type="PROSITE" id="PS50994">
    <property type="entry name" value="INTEGRASE"/>
    <property type="match status" value="1"/>
</dbReference>
<evidence type="ECO:0000259" key="1">
    <source>
        <dbReference type="PROSITE" id="PS50994"/>
    </source>
</evidence>
<evidence type="ECO:0000313" key="3">
    <source>
        <dbReference type="Proteomes" id="UP001172457"/>
    </source>
</evidence>
<dbReference type="InterPro" id="IPR050951">
    <property type="entry name" value="Retrovirus_Pol_polyprotein"/>
</dbReference>
<dbReference type="PANTHER" id="PTHR37984:SF5">
    <property type="entry name" value="PROTEIN NYNRIN-LIKE"/>
    <property type="match status" value="1"/>
</dbReference>
<dbReference type="GO" id="GO:0015074">
    <property type="term" value="P:DNA integration"/>
    <property type="evidence" value="ECO:0007669"/>
    <property type="project" value="InterPro"/>
</dbReference>
<organism evidence="2 3">
    <name type="scientific">Centaurea solstitialis</name>
    <name type="common">yellow star-thistle</name>
    <dbReference type="NCBI Taxonomy" id="347529"/>
    <lineage>
        <taxon>Eukaryota</taxon>
        <taxon>Viridiplantae</taxon>
        <taxon>Streptophyta</taxon>
        <taxon>Embryophyta</taxon>
        <taxon>Tracheophyta</taxon>
        <taxon>Spermatophyta</taxon>
        <taxon>Magnoliopsida</taxon>
        <taxon>eudicotyledons</taxon>
        <taxon>Gunneridae</taxon>
        <taxon>Pentapetalae</taxon>
        <taxon>asterids</taxon>
        <taxon>campanulids</taxon>
        <taxon>Asterales</taxon>
        <taxon>Asteraceae</taxon>
        <taxon>Carduoideae</taxon>
        <taxon>Cardueae</taxon>
        <taxon>Centaureinae</taxon>
        <taxon>Centaurea</taxon>
    </lineage>
</organism>
<accession>A0AA38W4H7</accession>
<sequence length="114" mass="13546">MSESIGYKVFLSQFWRELFRLHGTTLKRSSSYHPQTDGQTEVVNRCVETYLRCFVTDTPTRWSKWLAWAEYWYNTSFHTSTKTTPFKVLYGRDPPHLLYYGQAKTVVDSVDQYL</sequence>
<dbReference type="InterPro" id="IPR036397">
    <property type="entry name" value="RNaseH_sf"/>
</dbReference>
<proteinExistence type="predicted"/>
<dbReference type="InterPro" id="IPR012337">
    <property type="entry name" value="RNaseH-like_sf"/>
</dbReference>
<dbReference type="AlphaFoldDB" id="A0AA38W4H7"/>
<feature type="domain" description="Integrase catalytic" evidence="1">
    <location>
        <begin position="1"/>
        <end position="93"/>
    </location>
</feature>
<dbReference type="PANTHER" id="PTHR37984">
    <property type="entry name" value="PROTEIN CBG26694"/>
    <property type="match status" value="1"/>
</dbReference>
<dbReference type="Gene3D" id="3.30.420.10">
    <property type="entry name" value="Ribonuclease H-like superfamily/Ribonuclease H"/>
    <property type="match status" value="1"/>
</dbReference>
<comment type="caution">
    <text evidence="2">The sequence shown here is derived from an EMBL/GenBank/DDBJ whole genome shotgun (WGS) entry which is preliminary data.</text>
</comment>
<protein>
    <recommendedName>
        <fullName evidence="1">Integrase catalytic domain-containing protein</fullName>
    </recommendedName>
</protein>
<dbReference type="InterPro" id="IPR001584">
    <property type="entry name" value="Integrase_cat-core"/>
</dbReference>